<name>A0A2T3IYT7_9GAMM</name>
<dbReference type="PANTHER" id="PTHR33608">
    <property type="entry name" value="BLL2464 PROTEIN"/>
    <property type="match status" value="1"/>
</dbReference>
<dbReference type="OrthoDB" id="9776116at2"/>
<evidence type="ECO:0000313" key="2">
    <source>
        <dbReference type="EMBL" id="PSU33820.1"/>
    </source>
</evidence>
<dbReference type="SUPFAM" id="SSF53300">
    <property type="entry name" value="vWA-like"/>
    <property type="match status" value="1"/>
</dbReference>
<gene>
    <name evidence="2" type="ORF">C9I99_10635</name>
</gene>
<sequence length="311" mass="35088">MGNQRMILPAHSDGIHLSLAELLHYQKQSVRWLPPARSIWSYLSGHHDSTGKGRGMDFAEVRPYQKGDDVRSIDWRITARTGKPHTKLYTEERECPVMVAVDLSSTMQYGTQLLYKSVQAAHIASLICWLTVAQKDRVGAVVIGGEQVVDCPPTARQQGPLQIVNAIKRVHEQTLETGKNQSRDTFLTAMSQLHRLCPKGSDLIVISDFNQLSDGAEQRLKQLAQHNHLRLLHVFDPIEQGETAYRGRFWLGDHRRSLQVSFGRKSTLASLRHDFERHQQRLTALSNQLRSPVYHVSAGKPLLDQLGGIRG</sequence>
<dbReference type="PANTHER" id="PTHR33608:SF12">
    <property type="entry name" value="DUF58 DOMAIN-CONTAINING PROTEIN"/>
    <property type="match status" value="1"/>
</dbReference>
<dbReference type="InterPro" id="IPR002881">
    <property type="entry name" value="DUF58"/>
</dbReference>
<reference evidence="2 3" key="1">
    <citation type="submission" date="2018-03" db="EMBL/GenBank/DDBJ databases">
        <title>Whole genome sequencing of Histamine producing bacteria.</title>
        <authorList>
            <person name="Butler K."/>
        </authorList>
    </citation>
    <scope>NUCLEOTIDE SEQUENCE [LARGE SCALE GENOMIC DNA]</scope>
    <source>
        <strain evidence="2 3">JCM 13586</strain>
    </source>
</reference>
<dbReference type="InterPro" id="IPR036465">
    <property type="entry name" value="vWFA_dom_sf"/>
</dbReference>
<dbReference type="RefSeq" id="WP_107348867.1">
    <property type="nucleotide sequence ID" value="NZ_PYMH01000004.1"/>
</dbReference>
<organism evidence="2 3">
    <name type="scientific">Photobacterium lutimaris</name>
    <dbReference type="NCBI Taxonomy" id="388278"/>
    <lineage>
        <taxon>Bacteria</taxon>
        <taxon>Pseudomonadati</taxon>
        <taxon>Pseudomonadota</taxon>
        <taxon>Gammaproteobacteria</taxon>
        <taxon>Vibrionales</taxon>
        <taxon>Vibrionaceae</taxon>
        <taxon>Photobacterium</taxon>
    </lineage>
</organism>
<comment type="caution">
    <text evidence="2">The sequence shown here is derived from an EMBL/GenBank/DDBJ whole genome shotgun (WGS) entry which is preliminary data.</text>
</comment>
<protein>
    <submittedName>
        <fullName evidence="2">DUF58 domain-containing protein</fullName>
    </submittedName>
</protein>
<evidence type="ECO:0000259" key="1">
    <source>
        <dbReference type="Pfam" id="PF01882"/>
    </source>
</evidence>
<dbReference type="Pfam" id="PF01882">
    <property type="entry name" value="DUF58"/>
    <property type="match status" value="1"/>
</dbReference>
<accession>A0A2T3IYT7</accession>
<keyword evidence="3" id="KW-1185">Reference proteome</keyword>
<dbReference type="Proteomes" id="UP000241222">
    <property type="component" value="Unassembled WGS sequence"/>
</dbReference>
<dbReference type="AlphaFoldDB" id="A0A2T3IYT7"/>
<evidence type="ECO:0000313" key="3">
    <source>
        <dbReference type="Proteomes" id="UP000241222"/>
    </source>
</evidence>
<dbReference type="Gene3D" id="3.40.50.410">
    <property type="entry name" value="von Willebrand factor, type A domain"/>
    <property type="match status" value="1"/>
</dbReference>
<dbReference type="EMBL" id="PYMH01000004">
    <property type="protein sequence ID" value="PSU33820.1"/>
    <property type="molecule type" value="Genomic_DNA"/>
</dbReference>
<proteinExistence type="predicted"/>
<feature type="domain" description="DUF58" evidence="1">
    <location>
        <begin position="60"/>
        <end position="280"/>
    </location>
</feature>